<dbReference type="InterPro" id="IPR025659">
    <property type="entry name" value="Tubby-like_C"/>
</dbReference>
<dbReference type="AlphaFoldDB" id="A0A6L2N0W5"/>
<dbReference type="SUPFAM" id="SSF54518">
    <property type="entry name" value="Tubby C-terminal domain-like"/>
    <property type="match status" value="1"/>
</dbReference>
<feature type="compositionally biased region" description="Low complexity" evidence="1">
    <location>
        <begin position="100"/>
        <end position="130"/>
    </location>
</feature>
<dbReference type="PANTHER" id="PTHR31390:SF24">
    <property type="entry name" value="TUBBY C-TERMINAL-LIKE DOMAIN-CONTAINING PROTEIN-RELATED"/>
    <property type="match status" value="1"/>
</dbReference>
<feature type="region of interest" description="Disordered" evidence="1">
    <location>
        <begin position="89"/>
        <end position="136"/>
    </location>
</feature>
<feature type="region of interest" description="Disordered" evidence="1">
    <location>
        <begin position="180"/>
        <end position="317"/>
    </location>
</feature>
<dbReference type="PANTHER" id="PTHR31390">
    <property type="entry name" value="EXPRESSED PROTEIN"/>
    <property type="match status" value="1"/>
</dbReference>
<dbReference type="InterPro" id="IPR021916">
    <property type="entry name" value="DUF3527"/>
</dbReference>
<feature type="compositionally biased region" description="Polar residues" evidence="1">
    <location>
        <begin position="248"/>
        <end position="286"/>
    </location>
</feature>
<evidence type="ECO:0000313" key="2">
    <source>
        <dbReference type="EMBL" id="GEU79810.1"/>
    </source>
</evidence>
<comment type="caution">
    <text evidence="2">The sequence shown here is derived from an EMBL/GenBank/DDBJ whole genome shotgun (WGS) entry which is preliminary data.</text>
</comment>
<gene>
    <name evidence="2" type="ORF">Tci_051788</name>
</gene>
<evidence type="ECO:0000256" key="1">
    <source>
        <dbReference type="SAM" id="MobiDB-lite"/>
    </source>
</evidence>
<protein>
    <submittedName>
        <fullName evidence="2">Uncharacterized protein</fullName>
    </submittedName>
</protein>
<feature type="compositionally biased region" description="Basic residues" evidence="1">
    <location>
        <begin position="89"/>
        <end position="99"/>
    </location>
</feature>
<name>A0A6L2N0W5_TANCI</name>
<sequence>MGDLTSNRVTLRNKFELEKFRSKVVKSLPDMEASPSSCSPKQKAMDMDEIVKHMKHLPSYLEKGKPISDRALSFGVIEWGRLEKWQNKQHHHHQGRVRSNKCSPSSSNSSSLFSTDGSSPRSSRDQSCSPARQKVHRVTLQSHFEASPKEDLSPPIRLCLENVEKARYYKNPLKQSESLFFLGNGRTPPSCPKGKFKVRDESPDPSYRTCNDDQPVLFLTRSGPESIQTNGRSPSRDKTPERKRPSGSYKSSDNKTSNIPVNKPRSTSPLRRFSFSLTTSSKSAAPTSERPESPTSQKSTDGKRGHTSPLRRLLDPIFPSKAHQNAETGHEDSRTNAKVKLDFGNSNEIRKDDDTSSRKQALFQTTVKNDRLLFTFAVENNKDILAATVTSLASSGKDNKNLLYTFFTVQEVKKKSISWLSQGNKSKDHGYVPNVTAQMKVSNSHCDTREFVIFSVDPNVQPQEELEAIVVKFSRKSNGANNQERFSTTVILPGGSHGIPSKGVPSPLIDRWRSGGVCDCGGWDEGCRLRTLTNYAQSSGSSSDKVHITGRQFDLFVQGENKNKRPVFNLSPLKEGIFSVDYNSSLSPLQAFAICMSVVESRKTSQHTEVRTHAHDGTVPKIYTPIPRIKKNTTGLKRKKKSDYQVSFARCENWIRIVRKFNSKSSQWKARLLSVGGRLTLIKSVVGNLPTYYMSLYLMSTTVQKHLESMRNRFFLGGDLGERKVSWVKWNTCLAILMIFGLRWLKVFMGKMKYCCSRRVSSKQSPWNAILSSVSQLNAKGGCREGVLNQTNFQLLLDVTRDVLHSDQEDENANHLFFSYGMSRDVWARLARWCDLNIPEVSKLSELMSWLDACQVTKKARLILEGIDASML</sequence>
<dbReference type="Pfam" id="PF12043">
    <property type="entry name" value="DUF3527"/>
    <property type="match status" value="2"/>
</dbReference>
<feature type="compositionally biased region" description="Polar residues" evidence="1">
    <location>
        <begin position="223"/>
        <end position="233"/>
    </location>
</feature>
<feature type="compositionally biased region" description="Basic and acidic residues" evidence="1">
    <location>
        <begin position="234"/>
        <end position="244"/>
    </location>
</feature>
<dbReference type="EMBL" id="BKCJ010007951">
    <property type="protein sequence ID" value="GEU79810.1"/>
    <property type="molecule type" value="Genomic_DNA"/>
</dbReference>
<organism evidence="2">
    <name type="scientific">Tanacetum cinerariifolium</name>
    <name type="common">Dalmatian daisy</name>
    <name type="synonym">Chrysanthemum cinerariifolium</name>
    <dbReference type="NCBI Taxonomy" id="118510"/>
    <lineage>
        <taxon>Eukaryota</taxon>
        <taxon>Viridiplantae</taxon>
        <taxon>Streptophyta</taxon>
        <taxon>Embryophyta</taxon>
        <taxon>Tracheophyta</taxon>
        <taxon>Spermatophyta</taxon>
        <taxon>Magnoliopsida</taxon>
        <taxon>eudicotyledons</taxon>
        <taxon>Gunneridae</taxon>
        <taxon>Pentapetalae</taxon>
        <taxon>asterids</taxon>
        <taxon>campanulids</taxon>
        <taxon>Asterales</taxon>
        <taxon>Asteraceae</taxon>
        <taxon>Asteroideae</taxon>
        <taxon>Anthemideae</taxon>
        <taxon>Anthemidinae</taxon>
        <taxon>Tanacetum</taxon>
    </lineage>
</organism>
<proteinExistence type="predicted"/>
<accession>A0A6L2N0W5</accession>
<reference evidence="2" key="1">
    <citation type="journal article" date="2019" name="Sci. Rep.">
        <title>Draft genome of Tanacetum cinerariifolium, the natural source of mosquito coil.</title>
        <authorList>
            <person name="Yamashiro T."/>
            <person name="Shiraishi A."/>
            <person name="Satake H."/>
            <person name="Nakayama K."/>
        </authorList>
    </citation>
    <scope>NUCLEOTIDE SEQUENCE</scope>
</reference>